<dbReference type="Proteomes" id="UP001189429">
    <property type="component" value="Unassembled WGS sequence"/>
</dbReference>
<gene>
    <name evidence="1" type="ORF">PCOR1329_LOCUS5463</name>
</gene>
<sequence>MAIDPSMAGAELDEVQVSAVALGAAVAERLDEEFFEGAAGGEGSRLLAALPWAFASVGKRVVDPPRARTCSIALRRLAPGGSRPPAPESLLFVLANELVARGGLQQGVATLVARQCYLRPGELSRPTCGMAHPPVGAGGRGAAATLALRPCEQGVGSKTGELAEAVMVDWSRGGFGVDDAISDVMIHGLRRSGPSADFLAGGRSIAEIRHRGRWASDSC</sequence>
<evidence type="ECO:0000313" key="2">
    <source>
        <dbReference type="Proteomes" id="UP001189429"/>
    </source>
</evidence>
<proteinExistence type="predicted"/>
<evidence type="ECO:0000313" key="1">
    <source>
        <dbReference type="EMBL" id="CAK0795961.1"/>
    </source>
</evidence>
<feature type="non-terminal residue" evidence="1">
    <location>
        <position position="219"/>
    </location>
</feature>
<dbReference type="EMBL" id="CAUYUJ010001441">
    <property type="protein sequence ID" value="CAK0795961.1"/>
    <property type="molecule type" value="Genomic_DNA"/>
</dbReference>
<protein>
    <submittedName>
        <fullName evidence="1">Uncharacterized protein</fullName>
    </submittedName>
</protein>
<comment type="caution">
    <text evidence="1">The sequence shown here is derived from an EMBL/GenBank/DDBJ whole genome shotgun (WGS) entry which is preliminary data.</text>
</comment>
<organism evidence="1 2">
    <name type="scientific">Prorocentrum cordatum</name>
    <dbReference type="NCBI Taxonomy" id="2364126"/>
    <lineage>
        <taxon>Eukaryota</taxon>
        <taxon>Sar</taxon>
        <taxon>Alveolata</taxon>
        <taxon>Dinophyceae</taxon>
        <taxon>Prorocentrales</taxon>
        <taxon>Prorocentraceae</taxon>
        <taxon>Prorocentrum</taxon>
    </lineage>
</organism>
<reference evidence="1" key="1">
    <citation type="submission" date="2023-10" db="EMBL/GenBank/DDBJ databases">
        <authorList>
            <person name="Chen Y."/>
            <person name="Shah S."/>
            <person name="Dougan E. K."/>
            <person name="Thang M."/>
            <person name="Chan C."/>
        </authorList>
    </citation>
    <scope>NUCLEOTIDE SEQUENCE [LARGE SCALE GENOMIC DNA]</scope>
</reference>
<accession>A0ABN9PS50</accession>
<keyword evidence="2" id="KW-1185">Reference proteome</keyword>
<name>A0ABN9PS50_9DINO</name>